<proteinExistence type="predicted"/>
<feature type="compositionally biased region" description="Polar residues" evidence="1">
    <location>
        <begin position="16"/>
        <end position="26"/>
    </location>
</feature>
<reference evidence="2" key="2">
    <citation type="journal article" date="2015" name="Data Brief">
        <title>Shoot transcriptome of the giant reed, Arundo donax.</title>
        <authorList>
            <person name="Barrero R.A."/>
            <person name="Guerrero F.D."/>
            <person name="Moolhuijzen P."/>
            <person name="Goolsby J.A."/>
            <person name="Tidwell J."/>
            <person name="Bellgard S.E."/>
            <person name="Bellgard M.I."/>
        </authorList>
    </citation>
    <scope>NUCLEOTIDE SEQUENCE</scope>
    <source>
        <tissue evidence="2">Shoot tissue taken approximately 20 cm above the soil surface</tissue>
    </source>
</reference>
<dbReference type="EMBL" id="GBRH01208390">
    <property type="protein sequence ID" value="JAD89505.1"/>
    <property type="molecule type" value="Transcribed_RNA"/>
</dbReference>
<organism evidence="2">
    <name type="scientific">Arundo donax</name>
    <name type="common">Giant reed</name>
    <name type="synonym">Donax arundinaceus</name>
    <dbReference type="NCBI Taxonomy" id="35708"/>
    <lineage>
        <taxon>Eukaryota</taxon>
        <taxon>Viridiplantae</taxon>
        <taxon>Streptophyta</taxon>
        <taxon>Embryophyta</taxon>
        <taxon>Tracheophyta</taxon>
        <taxon>Spermatophyta</taxon>
        <taxon>Magnoliopsida</taxon>
        <taxon>Liliopsida</taxon>
        <taxon>Poales</taxon>
        <taxon>Poaceae</taxon>
        <taxon>PACMAD clade</taxon>
        <taxon>Arundinoideae</taxon>
        <taxon>Arundineae</taxon>
        <taxon>Arundo</taxon>
    </lineage>
</organism>
<sequence length="37" mass="4318">MESWEKRSSEGMLSHGIQSISQSNEYKQCDTARRDIE</sequence>
<evidence type="ECO:0000256" key="1">
    <source>
        <dbReference type="SAM" id="MobiDB-lite"/>
    </source>
</evidence>
<protein>
    <submittedName>
        <fullName evidence="2">Uncharacterized protein</fullName>
    </submittedName>
</protein>
<feature type="compositionally biased region" description="Basic and acidic residues" evidence="1">
    <location>
        <begin position="27"/>
        <end position="37"/>
    </location>
</feature>
<accession>A0A0A9DV07</accession>
<dbReference type="AlphaFoldDB" id="A0A0A9DV07"/>
<feature type="region of interest" description="Disordered" evidence="1">
    <location>
        <begin position="1"/>
        <end position="37"/>
    </location>
</feature>
<name>A0A0A9DV07_ARUDO</name>
<evidence type="ECO:0000313" key="2">
    <source>
        <dbReference type="EMBL" id="JAD89505.1"/>
    </source>
</evidence>
<reference evidence="2" key="1">
    <citation type="submission" date="2014-09" db="EMBL/GenBank/DDBJ databases">
        <authorList>
            <person name="Magalhaes I.L.F."/>
            <person name="Oliveira U."/>
            <person name="Santos F.R."/>
            <person name="Vidigal T.H.D.A."/>
            <person name="Brescovit A.D."/>
            <person name="Santos A.J."/>
        </authorList>
    </citation>
    <scope>NUCLEOTIDE SEQUENCE</scope>
    <source>
        <tissue evidence="2">Shoot tissue taken approximately 20 cm above the soil surface</tissue>
    </source>
</reference>